<keyword evidence="3" id="KW-1185">Reference proteome</keyword>
<sequence>MAVRTALSRHGYSTMCQDDDIRRRLLKFRPATSRHHRRRLQRLEVSTAGVVDGLVESAQHSRRPLLSQGTRSRTPSAGAIFSPVEFLPFPSLFGISEDSYYTARHASFLRPAPAPSRRHRRLAGCPAEAPPRQLPPLQTSSPQGGRRLLISRPPLHVGNRLRPRLSTAPDAPPSGRRCLAVYQVEQMLLELGCRVVAAATAVPPFLACCSFGYGVEEVV</sequence>
<accession>A0A8X8X5F9</accession>
<name>A0A8X8X5F9_SALSN</name>
<protein>
    <submittedName>
        <fullName evidence="2">Uncharacterized protein</fullName>
    </submittedName>
</protein>
<reference evidence="2" key="2">
    <citation type="submission" date="2020-08" db="EMBL/GenBank/DDBJ databases">
        <title>Plant Genome Project.</title>
        <authorList>
            <person name="Zhang R.-G."/>
        </authorList>
    </citation>
    <scope>NUCLEOTIDE SEQUENCE</scope>
    <source>
        <strain evidence="2">Huo1</strain>
        <tissue evidence="2">Leaf</tissue>
    </source>
</reference>
<dbReference type="Proteomes" id="UP000298416">
    <property type="component" value="Unassembled WGS sequence"/>
</dbReference>
<organism evidence="2">
    <name type="scientific">Salvia splendens</name>
    <name type="common">Scarlet sage</name>
    <dbReference type="NCBI Taxonomy" id="180675"/>
    <lineage>
        <taxon>Eukaryota</taxon>
        <taxon>Viridiplantae</taxon>
        <taxon>Streptophyta</taxon>
        <taxon>Embryophyta</taxon>
        <taxon>Tracheophyta</taxon>
        <taxon>Spermatophyta</taxon>
        <taxon>Magnoliopsida</taxon>
        <taxon>eudicotyledons</taxon>
        <taxon>Gunneridae</taxon>
        <taxon>Pentapetalae</taxon>
        <taxon>asterids</taxon>
        <taxon>lamiids</taxon>
        <taxon>Lamiales</taxon>
        <taxon>Lamiaceae</taxon>
        <taxon>Nepetoideae</taxon>
        <taxon>Mentheae</taxon>
        <taxon>Salviinae</taxon>
        <taxon>Salvia</taxon>
        <taxon>Salvia subgen. Calosphace</taxon>
        <taxon>core Calosphace</taxon>
    </lineage>
</organism>
<reference evidence="2" key="1">
    <citation type="submission" date="2018-01" db="EMBL/GenBank/DDBJ databases">
        <authorList>
            <person name="Mao J.F."/>
        </authorList>
    </citation>
    <scope>NUCLEOTIDE SEQUENCE</scope>
    <source>
        <strain evidence="2">Huo1</strain>
        <tissue evidence="2">Leaf</tissue>
    </source>
</reference>
<evidence type="ECO:0000256" key="1">
    <source>
        <dbReference type="SAM" id="MobiDB-lite"/>
    </source>
</evidence>
<dbReference type="AlphaFoldDB" id="A0A8X8X5F9"/>
<gene>
    <name evidence="2" type="ORF">SASPL_131153</name>
</gene>
<dbReference type="EMBL" id="PNBA02000011">
    <property type="protein sequence ID" value="KAG6408150.1"/>
    <property type="molecule type" value="Genomic_DNA"/>
</dbReference>
<proteinExistence type="predicted"/>
<feature type="region of interest" description="Disordered" evidence="1">
    <location>
        <begin position="126"/>
        <end position="146"/>
    </location>
</feature>
<comment type="caution">
    <text evidence="2">The sequence shown here is derived from an EMBL/GenBank/DDBJ whole genome shotgun (WGS) entry which is preliminary data.</text>
</comment>
<evidence type="ECO:0000313" key="3">
    <source>
        <dbReference type="Proteomes" id="UP000298416"/>
    </source>
</evidence>
<evidence type="ECO:0000313" key="2">
    <source>
        <dbReference type="EMBL" id="KAG6408150.1"/>
    </source>
</evidence>